<accession>A0ACB6ZVF9</accession>
<dbReference type="Proteomes" id="UP000886501">
    <property type="component" value="Unassembled WGS sequence"/>
</dbReference>
<keyword evidence="2" id="KW-1185">Reference proteome</keyword>
<reference evidence="1" key="2">
    <citation type="journal article" date="2020" name="Nat. Commun.">
        <title>Large-scale genome sequencing of mycorrhizal fungi provides insights into the early evolution of symbiotic traits.</title>
        <authorList>
            <person name="Miyauchi S."/>
            <person name="Kiss E."/>
            <person name="Kuo A."/>
            <person name="Drula E."/>
            <person name="Kohler A."/>
            <person name="Sanchez-Garcia M."/>
            <person name="Morin E."/>
            <person name="Andreopoulos B."/>
            <person name="Barry K.W."/>
            <person name="Bonito G."/>
            <person name="Buee M."/>
            <person name="Carver A."/>
            <person name="Chen C."/>
            <person name="Cichocki N."/>
            <person name="Clum A."/>
            <person name="Culley D."/>
            <person name="Crous P.W."/>
            <person name="Fauchery L."/>
            <person name="Girlanda M."/>
            <person name="Hayes R.D."/>
            <person name="Keri Z."/>
            <person name="LaButti K."/>
            <person name="Lipzen A."/>
            <person name="Lombard V."/>
            <person name="Magnuson J."/>
            <person name="Maillard F."/>
            <person name="Murat C."/>
            <person name="Nolan M."/>
            <person name="Ohm R.A."/>
            <person name="Pangilinan J."/>
            <person name="Pereira M.F."/>
            <person name="Perotto S."/>
            <person name="Peter M."/>
            <person name="Pfister S."/>
            <person name="Riley R."/>
            <person name="Sitrit Y."/>
            <person name="Stielow J.B."/>
            <person name="Szollosi G."/>
            <person name="Zifcakova L."/>
            <person name="Stursova M."/>
            <person name="Spatafora J.W."/>
            <person name="Tedersoo L."/>
            <person name="Vaario L.M."/>
            <person name="Yamada A."/>
            <person name="Yan M."/>
            <person name="Wang P."/>
            <person name="Xu J."/>
            <person name="Bruns T."/>
            <person name="Baldrian P."/>
            <person name="Vilgalys R."/>
            <person name="Dunand C."/>
            <person name="Henrissat B."/>
            <person name="Grigoriev I.V."/>
            <person name="Hibbett D."/>
            <person name="Nagy L.G."/>
            <person name="Martin F.M."/>
        </authorList>
    </citation>
    <scope>NUCLEOTIDE SEQUENCE</scope>
    <source>
        <strain evidence="1">P2</strain>
    </source>
</reference>
<organism evidence="1 2">
    <name type="scientific">Thelephora ganbajun</name>
    <name type="common">Ganba fungus</name>
    <dbReference type="NCBI Taxonomy" id="370292"/>
    <lineage>
        <taxon>Eukaryota</taxon>
        <taxon>Fungi</taxon>
        <taxon>Dikarya</taxon>
        <taxon>Basidiomycota</taxon>
        <taxon>Agaricomycotina</taxon>
        <taxon>Agaricomycetes</taxon>
        <taxon>Thelephorales</taxon>
        <taxon>Thelephoraceae</taxon>
        <taxon>Thelephora</taxon>
    </lineage>
</organism>
<proteinExistence type="predicted"/>
<sequence length="1492" mass="162582">MKEEKDDLDKTIESLRSGLRAQEQSADKFKEENWNLEVTLQELRVQLSDSQASTQRLESEQKRLTKLLAVAREGADQTKTENEKLKVAFDEFKAKHETDIAQARKTVAGLQRDKSDLQQSLDTLKVETERNARRLPKFGSPLTPNGPHIGPNTPHDDEDDPFSPTHTVASTRNRKQHDTSALFPADELGFLDTSPDPSPLRPVLAPNHPSNEIEALQQRLAHAQRQISTLKGSLQREKEMRLEAIRKSADSPGYGPFDGDEENTPEGESSPPQRKLTPFRVGSRGKTRRGRGNLLSRLGQAARSPTRSEYDDDEVPNFGTPPPMPHMPDHFQDAREEASDREDHEDEDESNQVNMSPSVHAASKRVSVEGMDPAFANILKRSSSSASLQKSPMRRALSKATHGTFPRRRGGGAYQQPRPPSLVGQPELLAAELGIGMDSTGEIDLTPLNEENNTTETAEAGIQTEHEEPTIRAPTPPPPVPIRVYPPTSEIAVQVDPKPEPKPITVNSGMQTLSEVLPILSDAGIQWSPTPLQVKEMEIQTVPAARSEMETQTPRLLTAEVEIQTPRPPAFPLDSIDSSMLPISSSSRRTITLSNASRLTVKPGSLPGALFHEDSDDNTVTYGHPLYQTDDEDDGNETETGVETETDADDYQDARASIGLATPASFNDPGEYVNPRDHLDLITPLSHAASASQDDFHSIMTATDNDYSSDSDDSLRAARKSSRRGAPVSPLDAVSTPIEPSVERPVEPAPRPIYMESSVETDAEVEVPKPVYASISIVTEAPETPKPMYASVAIETDIPEEPEVVPVSPEPDPEPVTEPVHIPPPKPELKEISIQTDEWVPPVPASVPVPVPQTAPVPTLTPTPAPIPIPTPPVETAPIPTSSQPVSPKLGFLYRVGPNNQQFQLVSPSSSPNTSVPSPTPAPTPAPHETSVRDPNATILARTRSAHHDRRQSIESTLSAAADDAPRARVLSAPVDKSRPPMMVLPPPPKQPPPPTGSMGPPNFVPDRPPGRPLSPPPPELIQRATSPAFGSVLSIPNRNVFGARQHGSSMPPSQAGMRQPPSTSSFRSAINTTTYSQQSVAGPSVRRKHMSSTSLGSSHRSSLSSDHHVFMDSSNLQHQRTGSVSQPSGGETTDPNVIHAITQTMIGEFLYKYPRKAIGKGYGERRHKRFFWVHPYTKTLYWSSADPGSSSVSESSAKSAYIESVRSVLDPNPMPPGLHQYSVIVSTPNREMKFTAPTKERHDIWLNALKYLLARPGAIPPGADDNTPLSPMSIGSDLADERNQQALMASPHSHRSGRSAGTVPSSGGDSFNNTPKGQRGRSQVSLRGSVGKRSGTPAAEYLRWTERESPYSPSKSYEHVGGEDEEDLDFELHEETMSDGGFEGLENVRACCDGRHTVGGHHHHHHHPPVQAVLQPPPQPVQQLQPQERHPRQSSGRSDHLDANPRDISRPVSPAWSFRSRSGSTHSNKATSFFSKFGSRRGAKTPINGDG</sequence>
<comment type="caution">
    <text evidence="1">The sequence shown here is derived from an EMBL/GenBank/DDBJ whole genome shotgun (WGS) entry which is preliminary data.</text>
</comment>
<protein>
    <submittedName>
        <fullName evidence="1">Uncharacterized protein</fullName>
    </submittedName>
</protein>
<reference evidence="1" key="1">
    <citation type="submission" date="2019-10" db="EMBL/GenBank/DDBJ databases">
        <authorList>
            <consortium name="DOE Joint Genome Institute"/>
            <person name="Kuo A."/>
            <person name="Miyauchi S."/>
            <person name="Kiss E."/>
            <person name="Drula E."/>
            <person name="Kohler A."/>
            <person name="Sanchez-Garcia M."/>
            <person name="Andreopoulos B."/>
            <person name="Barry K.W."/>
            <person name="Bonito G."/>
            <person name="Buee M."/>
            <person name="Carver A."/>
            <person name="Chen C."/>
            <person name="Cichocki N."/>
            <person name="Clum A."/>
            <person name="Culley D."/>
            <person name="Crous P.W."/>
            <person name="Fauchery L."/>
            <person name="Girlanda M."/>
            <person name="Hayes R."/>
            <person name="Keri Z."/>
            <person name="Labutti K."/>
            <person name="Lipzen A."/>
            <person name="Lombard V."/>
            <person name="Magnuson J."/>
            <person name="Maillard F."/>
            <person name="Morin E."/>
            <person name="Murat C."/>
            <person name="Nolan M."/>
            <person name="Ohm R."/>
            <person name="Pangilinan J."/>
            <person name="Pereira M."/>
            <person name="Perotto S."/>
            <person name="Peter M."/>
            <person name="Riley R."/>
            <person name="Sitrit Y."/>
            <person name="Stielow B."/>
            <person name="Szollosi G."/>
            <person name="Zifcakova L."/>
            <person name="Stursova M."/>
            <person name="Spatafora J.W."/>
            <person name="Tedersoo L."/>
            <person name="Vaario L.-M."/>
            <person name="Yamada A."/>
            <person name="Yan M."/>
            <person name="Wang P."/>
            <person name="Xu J."/>
            <person name="Bruns T."/>
            <person name="Baldrian P."/>
            <person name="Vilgalys R."/>
            <person name="Henrissat B."/>
            <person name="Grigoriev I.V."/>
            <person name="Hibbett D."/>
            <person name="Nagy L.G."/>
            <person name="Martin F.M."/>
        </authorList>
    </citation>
    <scope>NUCLEOTIDE SEQUENCE</scope>
    <source>
        <strain evidence="1">P2</strain>
    </source>
</reference>
<evidence type="ECO:0000313" key="2">
    <source>
        <dbReference type="Proteomes" id="UP000886501"/>
    </source>
</evidence>
<name>A0ACB6ZVF9_THEGA</name>
<dbReference type="EMBL" id="MU117963">
    <property type="protein sequence ID" value="KAF9653646.1"/>
    <property type="molecule type" value="Genomic_DNA"/>
</dbReference>
<evidence type="ECO:0000313" key="1">
    <source>
        <dbReference type="EMBL" id="KAF9653646.1"/>
    </source>
</evidence>
<gene>
    <name evidence="1" type="ORF">BDM02DRAFT_3107595</name>
</gene>